<evidence type="ECO:0000256" key="1">
    <source>
        <dbReference type="SAM" id="MobiDB-lite"/>
    </source>
</evidence>
<reference evidence="2" key="1">
    <citation type="journal article" date="2019" name="Sci. Rep.">
        <title>Draft genome of Tanacetum cinerariifolium, the natural source of mosquito coil.</title>
        <authorList>
            <person name="Yamashiro T."/>
            <person name="Shiraishi A."/>
            <person name="Satake H."/>
            <person name="Nakayama K."/>
        </authorList>
    </citation>
    <scope>NUCLEOTIDE SEQUENCE</scope>
</reference>
<dbReference type="Gene3D" id="4.10.60.10">
    <property type="entry name" value="Zinc finger, CCHC-type"/>
    <property type="match status" value="1"/>
</dbReference>
<sequence>KKFAILIGYACGSMKKQNRPGYINTNTQNIAFVSSSSYNSNNSNGVNNAKGANTANGVNTASSQVNYASSLNIHNLSDAVIYAFLVSQPNSTHLVNGDLEQIHPDDLEEMDLKWQMAMLTIRARKFLKNIGRKLNLNGNDSVSFDKTKVECYNCHKRGHFARKYRSPRGHDNRSRDVTRRAVPEETPKSSSLVSYDGLGGYDWSDQAKEGPTNYVLMAYSTLSSSSLDSEVSDDKEEKVEKKKVKPSINWKFFVKATTDNNTRETVKNGEQPKQNTYRKRGNQRNWNGMMSHMAIHIDKNVVDLLTKAFDVSRVNATIDVVNVSTLKYN</sequence>
<accession>A0A699KKV5</accession>
<dbReference type="GO" id="GO:0008270">
    <property type="term" value="F:zinc ion binding"/>
    <property type="evidence" value="ECO:0007669"/>
    <property type="project" value="InterPro"/>
</dbReference>
<dbReference type="AlphaFoldDB" id="A0A699KKV5"/>
<proteinExistence type="predicted"/>
<gene>
    <name evidence="2" type="ORF">Tci_666486</name>
</gene>
<comment type="caution">
    <text evidence="2">The sequence shown here is derived from an EMBL/GenBank/DDBJ whole genome shotgun (WGS) entry which is preliminary data.</text>
</comment>
<evidence type="ECO:0000313" key="2">
    <source>
        <dbReference type="EMBL" id="GFA94514.1"/>
    </source>
</evidence>
<organism evidence="2">
    <name type="scientific">Tanacetum cinerariifolium</name>
    <name type="common">Dalmatian daisy</name>
    <name type="synonym">Chrysanthemum cinerariifolium</name>
    <dbReference type="NCBI Taxonomy" id="118510"/>
    <lineage>
        <taxon>Eukaryota</taxon>
        <taxon>Viridiplantae</taxon>
        <taxon>Streptophyta</taxon>
        <taxon>Embryophyta</taxon>
        <taxon>Tracheophyta</taxon>
        <taxon>Spermatophyta</taxon>
        <taxon>Magnoliopsida</taxon>
        <taxon>eudicotyledons</taxon>
        <taxon>Gunneridae</taxon>
        <taxon>Pentapetalae</taxon>
        <taxon>asterids</taxon>
        <taxon>campanulids</taxon>
        <taxon>Asterales</taxon>
        <taxon>Asteraceae</taxon>
        <taxon>Asteroideae</taxon>
        <taxon>Anthemideae</taxon>
        <taxon>Anthemidinae</taxon>
        <taxon>Tanacetum</taxon>
    </lineage>
</organism>
<dbReference type="InterPro" id="IPR036875">
    <property type="entry name" value="Znf_CCHC_sf"/>
</dbReference>
<name>A0A699KKV5_TANCI</name>
<dbReference type="GO" id="GO:0003676">
    <property type="term" value="F:nucleic acid binding"/>
    <property type="evidence" value="ECO:0007669"/>
    <property type="project" value="InterPro"/>
</dbReference>
<dbReference type="EMBL" id="BKCJ010519380">
    <property type="protein sequence ID" value="GFA94514.1"/>
    <property type="molecule type" value="Genomic_DNA"/>
</dbReference>
<feature type="region of interest" description="Disordered" evidence="1">
    <location>
        <begin position="163"/>
        <end position="193"/>
    </location>
</feature>
<feature type="compositionally biased region" description="Basic and acidic residues" evidence="1">
    <location>
        <begin position="168"/>
        <end position="187"/>
    </location>
</feature>
<dbReference type="SUPFAM" id="SSF57756">
    <property type="entry name" value="Retrovirus zinc finger-like domains"/>
    <property type="match status" value="1"/>
</dbReference>
<protein>
    <submittedName>
        <fullName evidence="2">Uncharacterized protein</fullName>
    </submittedName>
</protein>
<feature type="non-terminal residue" evidence="2">
    <location>
        <position position="1"/>
    </location>
</feature>